<comment type="caution">
    <text evidence="10">Lacks conserved residue(s) required for the propagation of feature annotation.</text>
</comment>
<accession>A0A8G2CN77</accession>
<keyword evidence="3 10" id="KW-0328">Glycosyltransferase</keyword>
<dbReference type="GO" id="GO:0005886">
    <property type="term" value="C:plasma membrane"/>
    <property type="evidence" value="ECO:0007669"/>
    <property type="project" value="UniProtKB-SubCell"/>
</dbReference>
<name>A0A8G2CN77_ACIRU</name>
<evidence type="ECO:0000256" key="8">
    <source>
        <dbReference type="ARBA" id="ARBA00023306"/>
    </source>
</evidence>
<feature type="binding site" evidence="10">
    <location>
        <position position="197"/>
    </location>
    <ligand>
        <name>UDP-N-acetyl-alpha-D-glucosamine</name>
        <dbReference type="ChEBI" id="CHEBI:57705"/>
    </ligand>
</feature>
<dbReference type="EC" id="2.4.1.227" evidence="10"/>
<sequence length="368" mass="37818">MRGTMLKPIIIAAGGTGGHLFPAEAVADVLMRRGERVVLMTDARSGAGQSAVFAGCEQHVIEGAGLAGRSPALVAAGLRQLARGTKSARTLLTTLDAAAVIGFGGYPSVPPIVATLGLRRRPAVILHDQNAILGGANRMLARIADHLATSFPKTEAVPRRIKTTLTGNPVRPAVVNLLAAPFVPPAQTIDLLVLGGSLGARIFASLIPAALAALPEPLRRRIRLTMQCPQPEIAAARALLDAAAITNDLAPFFTDVAPRIAAAHLVIARAGGSTVAELAVIGRPAIFIPLAINTDQRHNADAIARKGGAIRLDQASLTPPVLARAVETLLAEPGRLAAMAQAAAACGIADASTRLADLVQSCVAARVS</sequence>
<gene>
    <name evidence="10" type="primary">murG</name>
    <name evidence="13" type="ORF">SAMN05421828_12742</name>
</gene>
<keyword evidence="9 10" id="KW-0961">Cell wall biogenesis/degradation</keyword>
<evidence type="ECO:0000256" key="5">
    <source>
        <dbReference type="ARBA" id="ARBA00022960"/>
    </source>
</evidence>
<dbReference type="GO" id="GO:0050511">
    <property type="term" value="F:undecaprenyldiphospho-muramoylpentapeptide beta-N-acetylglucosaminyltransferase activity"/>
    <property type="evidence" value="ECO:0007669"/>
    <property type="project" value="UniProtKB-UniRule"/>
</dbReference>
<dbReference type="CDD" id="cd03785">
    <property type="entry name" value="GT28_MurG"/>
    <property type="match status" value="1"/>
</dbReference>
<dbReference type="InterPro" id="IPR006009">
    <property type="entry name" value="GlcNAc_MurG"/>
</dbReference>
<comment type="pathway">
    <text evidence="10">Cell wall biogenesis; peptidoglycan biosynthesis.</text>
</comment>
<keyword evidence="2 10" id="KW-0132">Cell division</keyword>
<dbReference type="OrthoDB" id="9808936at2"/>
<dbReference type="GO" id="GO:0008360">
    <property type="term" value="P:regulation of cell shape"/>
    <property type="evidence" value="ECO:0007669"/>
    <property type="project" value="UniProtKB-KW"/>
</dbReference>
<feature type="domain" description="Glycosyl transferase family 28 C-terminal" evidence="12">
    <location>
        <begin position="191"/>
        <end position="354"/>
    </location>
</feature>
<evidence type="ECO:0000313" key="14">
    <source>
        <dbReference type="Proteomes" id="UP000186308"/>
    </source>
</evidence>
<dbReference type="InterPro" id="IPR004276">
    <property type="entry name" value="GlycoTrans_28_N"/>
</dbReference>
<keyword evidence="1 10" id="KW-1003">Cell membrane</keyword>
<keyword evidence="4 10" id="KW-0808">Transferase</keyword>
<dbReference type="Pfam" id="PF04101">
    <property type="entry name" value="Glyco_tran_28_C"/>
    <property type="match status" value="1"/>
</dbReference>
<evidence type="ECO:0000256" key="2">
    <source>
        <dbReference type="ARBA" id="ARBA00022618"/>
    </source>
</evidence>
<keyword evidence="7 10" id="KW-0472">Membrane</keyword>
<keyword evidence="5 10" id="KW-0133">Cell shape</keyword>
<comment type="catalytic activity">
    <reaction evidence="10">
        <text>di-trans,octa-cis-undecaprenyl diphospho-N-acetyl-alpha-D-muramoyl-L-alanyl-D-glutamyl-meso-2,6-diaminopimeloyl-D-alanyl-D-alanine + UDP-N-acetyl-alpha-D-glucosamine = di-trans,octa-cis-undecaprenyl diphospho-[N-acetyl-alpha-D-glucosaminyl-(1-&gt;4)]-N-acetyl-alpha-D-muramoyl-L-alanyl-D-glutamyl-meso-2,6-diaminopimeloyl-D-alanyl-D-alanine + UDP + H(+)</text>
        <dbReference type="Rhea" id="RHEA:31227"/>
        <dbReference type="ChEBI" id="CHEBI:15378"/>
        <dbReference type="ChEBI" id="CHEBI:57705"/>
        <dbReference type="ChEBI" id="CHEBI:58223"/>
        <dbReference type="ChEBI" id="CHEBI:61387"/>
        <dbReference type="ChEBI" id="CHEBI:61388"/>
        <dbReference type="EC" id="2.4.1.227"/>
    </reaction>
</comment>
<keyword evidence="6 10" id="KW-0573">Peptidoglycan synthesis</keyword>
<dbReference type="PANTHER" id="PTHR21015:SF22">
    <property type="entry name" value="GLYCOSYLTRANSFERASE"/>
    <property type="match status" value="1"/>
</dbReference>
<evidence type="ECO:0000256" key="4">
    <source>
        <dbReference type="ARBA" id="ARBA00022679"/>
    </source>
</evidence>
<organism evidence="13 14">
    <name type="scientific">Acidiphilium rubrum</name>
    <dbReference type="NCBI Taxonomy" id="526"/>
    <lineage>
        <taxon>Bacteria</taxon>
        <taxon>Pseudomonadati</taxon>
        <taxon>Pseudomonadota</taxon>
        <taxon>Alphaproteobacteria</taxon>
        <taxon>Acetobacterales</taxon>
        <taxon>Acidocellaceae</taxon>
        <taxon>Acidiphilium</taxon>
    </lineage>
</organism>
<feature type="binding site" evidence="10">
    <location>
        <position position="130"/>
    </location>
    <ligand>
        <name>UDP-N-acetyl-alpha-D-glucosamine</name>
        <dbReference type="ChEBI" id="CHEBI:57705"/>
    </ligand>
</feature>
<comment type="similarity">
    <text evidence="10">Belongs to the glycosyltransferase 28 family. MurG subfamily.</text>
</comment>
<comment type="subcellular location">
    <subcellularLocation>
        <location evidence="10">Cell membrane</location>
        <topology evidence="10">Peripheral membrane protein</topology>
        <orientation evidence="10">Cytoplasmic side</orientation>
    </subcellularLocation>
</comment>
<evidence type="ECO:0000256" key="7">
    <source>
        <dbReference type="ARBA" id="ARBA00023136"/>
    </source>
</evidence>
<keyword evidence="8 10" id="KW-0131">Cell cycle</keyword>
<dbReference type="GO" id="GO:0009252">
    <property type="term" value="P:peptidoglycan biosynthetic process"/>
    <property type="evidence" value="ECO:0007669"/>
    <property type="project" value="UniProtKB-UniRule"/>
</dbReference>
<dbReference type="SUPFAM" id="SSF53756">
    <property type="entry name" value="UDP-Glycosyltransferase/glycogen phosphorylase"/>
    <property type="match status" value="1"/>
</dbReference>
<evidence type="ECO:0000259" key="12">
    <source>
        <dbReference type="Pfam" id="PF04101"/>
    </source>
</evidence>
<dbReference type="GO" id="GO:0051301">
    <property type="term" value="P:cell division"/>
    <property type="evidence" value="ECO:0007669"/>
    <property type="project" value="UniProtKB-KW"/>
</dbReference>
<feature type="binding site" evidence="10">
    <location>
        <begin position="16"/>
        <end position="18"/>
    </location>
    <ligand>
        <name>UDP-N-acetyl-alpha-D-glucosamine</name>
        <dbReference type="ChEBI" id="CHEBI:57705"/>
    </ligand>
</feature>
<reference evidence="13 14" key="1">
    <citation type="submission" date="2017-01" db="EMBL/GenBank/DDBJ databases">
        <authorList>
            <person name="Varghese N."/>
            <person name="Submissions S."/>
        </authorList>
    </citation>
    <scope>NUCLEOTIDE SEQUENCE [LARGE SCALE GENOMIC DNA]</scope>
    <source>
        <strain evidence="13 14">ATCC 35905</strain>
    </source>
</reference>
<evidence type="ECO:0000256" key="6">
    <source>
        <dbReference type="ARBA" id="ARBA00022984"/>
    </source>
</evidence>
<dbReference type="Proteomes" id="UP000186308">
    <property type="component" value="Unassembled WGS sequence"/>
</dbReference>
<dbReference type="Pfam" id="PF03033">
    <property type="entry name" value="Glyco_transf_28"/>
    <property type="match status" value="1"/>
</dbReference>
<dbReference type="EMBL" id="FTNE01000027">
    <property type="protein sequence ID" value="SIR38181.1"/>
    <property type="molecule type" value="Genomic_DNA"/>
</dbReference>
<evidence type="ECO:0000256" key="1">
    <source>
        <dbReference type="ARBA" id="ARBA00022475"/>
    </source>
</evidence>
<dbReference type="PANTHER" id="PTHR21015">
    <property type="entry name" value="UDP-N-ACETYLGLUCOSAMINE--N-ACETYLMURAMYL-(PENTAPEPTIDE) PYROPHOSPHORYL-UNDECAPRENOL N-ACETYLGLUCOSAMINE TRANSFERASE 1"/>
    <property type="match status" value="1"/>
</dbReference>
<comment type="function">
    <text evidence="10">Cell wall formation. Catalyzes the transfer of a GlcNAc subunit on undecaprenyl-pyrophosphoryl-MurNAc-pentapeptide (lipid intermediate I) to form undecaprenyl-pyrophosphoryl-MurNAc-(pentapeptide)GlcNAc (lipid intermediate II).</text>
</comment>
<dbReference type="GO" id="GO:0071555">
    <property type="term" value="P:cell wall organization"/>
    <property type="evidence" value="ECO:0007669"/>
    <property type="project" value="UniProtKB-KW"/>
</dbReference>
<evidence type="ECO:0000313" key="13">
    <source>
        <dbReference type="EMBL" id="SIR38181.1"/>
    </source>
</evidence>
<evidence type="ECO:0000256" key="9">
    <source>
        <dbReference type="ARBA" id="ARBA00023316"/>
    </source>
</evidence>
<comment type="caution">
    <text evidence="13">The sequence shown here is derived from an EMBL/GenBank/DDBJ whole genome shotgun (WGS) entry which is preliminary data.</text>
</comment>
<dbReference type="InterPro" id="IPR007235">
    <property type="entry name" value="Glyco_trans_28_C"/>
</dbReference>
<evidence type="ECO:0000259" key="11">
    <source>
        <dbReference type="Pfam" id="PF03033"/>
    </source>
</evidence>
<keyword evidence="14" id="KW-1185">Reference proteome</keyword>
<feature type="binding site" evidence="10">
    <location>
        <position position="296"/>
    </location>
    <ligand>
        <name>UDP-N-acetyl-alpha-D-glucosamine</name>
        <dbReference type="ChEBI" id="CHEBI:57705"/>
    </ligand>
</feature>
<dbReference type="AlphaFoldDB" id="A0A8G2CN77"/>
<dbReference type="GO" id="GO:0005975">
    <property type="term" value="P:carbohydrate metabolic process"/>
    <property type="evidence" value="ECO:0007669"/>
    <property type="project" value="InterPro"/>
</dbReference>
<evidence type="ECO:0000256" key="3">
    <source>
        <dbReference type="ARBA" id="ARBA00022676"/>
    </source>
</evidence>
<proteinExistence type="inferred from homology"/>
<dbReference type="HAMAP" id="MF_00033">
    <property type="entry name" value="MurG"/>
    <property type="match status" value="1"/>
</dbReference>
<dbReference type="UniPathway" id="UPA00219"/>
<protein>
    <recommendedName>
        <fullName evidence="10">UDP-N-acetylglucosamine--N-acetylmuramyl-(pentapeptide) pyrophosphoryl-undecaprenol N-acetylglucosamine transferase</fullName>
        <ecNumber evidence="10">2.4.1.227</ecNumber>
    </recommendedName>
    <alternativeName>
        <fullName evidence="10">Undecaprenyl-PP-MurNAc-pentapeptide-UDPGlcNAc GlcNAc transferase</fullName>
    </alternativeName>
</protein>
<evidence type="ECO:0000256" key="10">
    <source>
        <dbReference type="HAMAP-Rule" id="MF_00033"/>
    </source>
</evidence>
<feature type="binding site" evidence="10">
    <location>
        <position position="171"/>
    </location>
    <ligand>
        <name>UDP-N-acetyl-alpha-D-glucosamine</name>
        <dbReference type="ChEBI" id="CHEBI:57705"/>
    </ligand>
</feature>
<dbReference type="RefSeq" id="WP_029312952.1">
    <property type="nucleotide sequence ID" value="NZ_FTNE01000027.1"/>
</dbReference>
<dbReference type="Gene3D" id="3.40.50.2000">
    <property type="entry name" value="Glycogen Phosphorylase B"/>
    <property type="match status" value="2"/>
</dbReference>
<feature type="domain" description="Glycosyltransferase family 28 N-terminal" evidence="11">
    <location>
        <begin position="9"/>
        <end position="147"/>
    </location>
</feature>